<dbReference type="AlphaFoldDB" id="U7D2L8"/>
<gene>
    <name evidence="1" type="ORF">CALK_2421</name>
</gene>
<reference evidence="1 2" key="1">
    <citation type="journal article" date="2013" name="Environ. Microbiol.">
        <title>Genome analysis of Chitinivibrio alkaliphilus gen. nov., sp. nov., a novel extremely haloalkaliphilic anaerobic chitinolytic bacterium from the candidate phylum Termite Group 3.</title>
        <authorList>
            <person name="Sorokin D.Y."/>
            <person name="Gumerov V.M."/>
            <person name="Rakitin A.L."/>
            <person name="Beletsky A.V."/>
            <person name="Damste J.S."/>
            <person name="Muyzer G."/>
            <person name="Mardanov A.V."/>
            <person name="Ravin N.V."/>
        </authorList>
    </citation>
    <scope>NUCLEOTIDE SEQUENCE [LARGE SCALE GENOMIC DNA]</scope>
    <source>
        <strain evidence="1 2">ACht1</strain>
    </source>
</reference>
<evidence type="ECO:0000313" key="1">
    <source>
        <dbReference type="EMBL" id="ERP30754.1"/>
    </source>
</evidence>
<evidence type="ECO:0000313" key="2">
    <source>
        <dbReference type="Proteomes" id="UP000017148"/>
    </source>
</evidence>
<dbReference type="Proteomes" id="UP000017148">
    <property type="component" value="Unassembled WGS sequence"/>
</dbReference>
<dbReference type="EMBL" id="ASJR01000035">
    <property type="protein sequence ID" value="ERP30754.1"/>
    <property type="molecule type" value="Genomic_DNA"/>
</dbReference>
<accession>U7D2L8</accession>
<name>U7D2L8_9BACT</name>
<proteinExistence type="predicted"/>
<sequence>MAAPDAVSSTKIPDCPIYLFKGGDKGAQDPSFVEGDNPE</sequence>
<organism evidence="1 2">
    <name type="scientific">Chitinivibrio alkaliphilus ACht1</name>
    <dbReference type="NCBI Taxonomy" id="1313304"/>
    <lineage>
        <taxon>Bacteria</taxon>
        <taxon>Pseudomonadati</taxon>
        <taxon>Fibrobacterota</taxon>
        <taxon>Chitinivibrionia</taxon>
        <taxon>Chitinivibrionales</taxon>
        <taxon>Chitinivibrionaceae</taxon>
        <taxon>Chitinivibrio</taxon>
    </lineage>
</organism>
<keyword evidence="2" id="KW-1185">Reference proteome</keyword>
<protein>
    <submittedName>
        <fullName evidence="1">Uncharacterized protein</fullName>
    </submittedName>
</protein>
<comment type="caution">
    <text evidence="1">The sequence shown here is derived from an EMBL/GenBank/DDBJ whole genome shotgun (WGS) entry which is preliminary data.</text>
</comment>